<dbReference type="GO" id="GO:0003824">
    <property type="term" value="F:catalytic activity"/>
    <property type="evidence" value="ECO:0007669"/>
    <property type="project" value="InterPro"/>
</dbReference>
<dbReference type="EMBL" id="PVWQ01000011">
    <property type="protein sequence ID" value="RDW69090.1"/>
    <property type="molecule type" value="Genomic_DNA"/>
</dbReference>
<dbReference type="GeneID" id="38119220"/>
<dbReference type="InterPro" id="IPR001242">
    <property type="entry name" value="Condensation_dom"/>
</dbReference>
<dbReference type="InterPro" id="IPR023213">
    <property type="entry name" value="CAT-like_dom_sf"/>
</dbReference>
<dbReference type="STRING" id="1810919.A0A3D8R550"/>
<name>A0A3D8R550_9EURO</name>
<gene>
    <name evidence="2" type="ORF">DSM5745_08850</name>
</gene>
<feature type="domain" description="Condensation" evidence="1">
    <location>
        <begin position="6"/>
        <end position="175"/>
    </location>
</feature>
<evidence type="ECO:0000259" key="1">
    <source>
        <dbReference type="Pfam" id="PF00668"/>
    </source>
</evidence>
<dbReference type="RefSeq" id="XP_026600879.1">
    <property type="nucleotide sequence ID" value="XM_026750866.1"/>
</dbReference>
<comment type="caution">
    <text evidence="2">The sequence shown here is derived from an EMBL/GenBank/DDBJ whole genome shotgun (WGS) entry which is preliminary data.</text>
</comment>
<dbReference type="Gene3D" id="3.30.559.10">
    <property type="entry name" value="Chloramphenicol acetyltransferase-like domain"/>
    <property type="match status" value="1"/>
</dbReference>
<dbReference type="Gene3D" id="3.30.559.30">
    <property type="entry name" value="Nonribosomal peptide synthetase, condensation domain"/>
    <property type="match status" value="1"/>
</dbReference>
<accession>A0A3D8R550</accession>
<keyword evidence="3" id="KW-1185">Reference proteome</keyword>
<dbReference type="Proteomes" id="UP000256690">
    <property type="component" value="Unassembled WGS sequence"/>
</dbReference>
<dbReference type="Pfam" id="PF00668">
    <property type="entry name" value="Condensation"/>
    <property type="match status" value="1"/>
</dbReference>
<dbReference type="OrthoDB" id="4510909at2759"/>
<evidence type="ECO:0000313" key="2">
    <source>
        <dbReference type="EMBL" id="RDW69090.1"/>
    </source>
</evidence>
<dbReference type="AlphaFoldDB" id="A0A3D8R550"/>
<reference evidence="2 3" key="1">
    <citation type="journal article" date="2018" name="IMA Fungus">
        <title>IMA Genome-F 9: Draft genome sequence of Annulohypoxylon stygium, Aspergillus mulundensis, Berkeleyomyces basicola (syn. Thielaviopsis basicola), Ceratocystis smalleyi, two Cercospora beticola strains, Coleophoma cylindrospora, Fusarium fracticaudum, Phialophora cf. hyalina, and Morchella septimelata.</title>
        <authorList>
            <person name="Wingfield B.D."/>
            <person name="Bills G.F."/>
            <person name="Dong Y."/>
            <person name="Huang W."/>
            <person name="Nel W.J."/>
            <person name="Swalarsk-Parry B.S."/>
            <person name="Vaghefi N."/>
            <person name="Wilken P.M."/>
            <person name="An Z."/>
            <person name="de Beer Z.W."/>
            <person name="De Vos L."/>
            <person name="Chen L."/>
            <person name="Duong T.A."/>
            <person name="Gao Y."/>
            <person name="Hammerbacher A."/>
            <person name="Kikkert J.R."/>
            <person name="Li Y."/>
            <person name="Li H."/>
            <person name="Li K."/>
            <person name="Li Q."/>
            <person name="Liu X."/>
            <person name="Ma X."/>
            <person name="Naidoo K."/>
            <person name="Pethybridge S.J."/>
            <person name="Sun J."/>
            <person name="Steenkamp E.T."/>
            <person name="van der Nest M.A."/>
            <person name="van Wyk S."/>
            <person name="Wingfield M.J."/>
            <person name="Xiong C."/>
            <person name="Yue Q."/>
            <person name="Zhang X."/>
        </authorList>
    </citation>
    <scope>NUCLEOTIDE SEQUENCE [LARGE SCALE GENOMIC DNA]</scope>
    <source>
        <strain evidence="2 3">DSM 5745</strain>
    </source>
</reference>
<dbReference type="SUPFAM" id="SSF52777">
    <property type="entry name" value="CoA-dependent acyltransferases"/>
    <property type="match status" value="1"/>
</dbReference>
<evidence type="ECO:0000313" key="3">
    <source>
        <dbReference type="Proteomes" id="UP000256690"/>
    </source>
</evidence>
<proteinExistence type="predicted"/>
<organism evidence="2 3">
    <name type="scientific">Aspergillus mulundensis</name>
    <dbReference type="NCBI Taxonomy" id="1810919"/>
    <lineage>
        <taxon>Eukaryota</taxon>
        <taxon>Fungi</taxon>
        <taxon>Dikarya</taxon>
        <taxon>Ascomycota</taxon>
        <taxon>Pezizomycotina</taxon>
        <taxon>Eurotiomycetes</taxon>
        <taxon>Eurotiomycetidae</taxon>
        <taxon>Eurotiales</taxon>
        <taxon>Aspergillaceae</taxon>
        <taxon>Aspergillus</taxon>
        <taxon>Aspergillus subgen. Nidulantes</taxon>
    </lineage>
</organism>
<sequence>MSSEVFQLTVLQTSAGTADVDAQKAFDRIKQYEYPLEAGDTLQATLVRHDKQRHTLILGFHNVVMDVVSIALALGNIAREYQSQPPSQLPTPTLYPDYTCQGMNDIRDGHLNSSIDYWVKHFDLVPEVLPLLPVTKVRARQSHRAHDHHYISRELRSELVRSIARVGQVHGVSSMYLYITTLQVFAAC</sequence>
<protein>
    <recommendedName>
        <fullName evidence="1">Condensation domain-containing protein</fullName>
    </recommendedName>
</protein>